<evidence type="ECO:0000313" key="5">
    <source>
        <dbReference type="EMBL" id="ABR18205.1"/>
    </source>
</evidence>
<dbReference type="GO" id="GO:0003723">
    <property type="term" value="F:RNA binding"/>
    <property type="evidence" value="ECO:0007669"/>
    <property type="project" value="UniProtKB-UniRule"/>
</dbReference>
<keyword evidence="1 2" id="KW-0694">RNA-binding</keyword>
<feature type="region of interest" description="Disordered" evidence="3">
    <location>
        <begin position="1"/>
        <end position="99"/>
    </location>
</feature>
<dbReference type="InterPro" id="IPR050886">
    <property type="entry name" value="RNA-binding_reg"/>
</dbReference>
<feature type="compositionally biased region" description="Basic and acidic residues" evidence="3">
    <location>
        <begin position="9"/>
        <end position="18"/>
    </location>
</feature>
<dbReference type="SUPFAM" id="SSF54928">
    <property type="entry name" value="RNA-binding domain, RBD"/>
    <property type="match status" value="2"/>
</dbReference>
<feature type="domain" description="RRM" evidence="4">
    <location>
        <begin position="244"/>
        <end position="321"/>
    </location>
</feature>
<dbReference type="PANTHER" id="PTHR48024:SF25">
    <property type="entry name" value="UBP1-ASSOCIATED PROTEIN 2C"/>
    <property type="match status" value="1"/>
</dbReference>
<dbReference type="PROSITE" id="PS50102">
    <property type="entry name" value="RRM"/>
    <property type="match status" value="2"/>
</dbReference>
<evidence type="ECO:0000259" key="4">
    <source>
        <dbReference type="PROSITE" id="PS50102"/>
    </source>
</evidence>
<dbReference type="SMART" id="SM00360">
    <property type="entry name" value="RRM"/>
    <property type="match status" value="2"/>
</dbReference>
<dbReference type="InterPro" id="IPR012677">
    <property type="entry name" value="Nucleotide-bd_a/b_plait_sf"/>
</dbReference>
<evidence type="ECO:0000256" key="3">
    <source>
        <dbReference type="SAM" id="MobiDB-lite"/>
    </source>
</evidence>
<dbReference type="Gene3D" id="3.30.70.330">
    <property type="match status" value="2"/>
</dbReference>
<feature type="region of interest" description="Disordered" evidence="3">
    <location>
        <begin position="320"/>
        <end position="346"/>
    </location>
</feature>
<dbReference type="PANTHER" id="PTHR48024">
    <property type="entry name" value="GEO13361P1-RELATED"/>
    <property type="match status" value="1"/>
</dbReference>
<evidence type="ECO:0000256" key="1">
    <source>
        <dbReference type="ARBA" id="ARBA00022884"/>
    </source>
</evidence>
<organism evidence="5">
    <name type="scientific">Picea sitchensis</name>
    <name type="common">Sitka spruce</name>
    <name type="synonym">Pinus sitchensis</name>
    <dbReference type="NCBI Taxonomy" id="3332"/>
    <lineage>
        <taxon>Eukaryota</taxon>
        <taxon>Viridiplantae</taxon>
        <taxon>Streptophyta</taxon>
        <taxon>Embryophyta</taxon>
        <taxon>Tracheophyta</taxon>
        <taxon>Spermatophyta</taxon>
        <taxon>Pinopsida</taxon>
        <taxon>Pinidae</taxon>
        <taxon>Conifers I</taxon>
        <taxon>Pinales</taxon>
        <taxon>Pinaceae</taxon>
        <taxon>Picea</taxon>
    </lineage>
</organism>
<feature type="domain" description="RRM" evidence="4">
    <location>
        <begin position="155"/>
        <end position="248"/>
    </location>
</feature>
<dbReference type="Pfam" id="PF00076">
    <property type="entry name" value="RRM_1"/>
    <property type="match status" value="2"/>
</dbReference>
<feature type="compositionally biased region" description="Basic residues" evidence="3">
    <location>
        <begin position="74"/>
        <end position="84"/>
    </location>
</feature>
<reference evidence="5" key="1">
    <citation type="submission" date="2007-06" db="EMBL/GenBank/DDBJ databases">
        <title>Full length cDNA sequences from Sitka Spruce (Picea sitchensis).</title>
        <authorList>
            <person name="Ralph S.G."/>
            <person name="Chun H.E."/>
            <person name="Liao N."/>
            <person name="Ali J."/>
            <person name="Reid K."/>
            <person name="Kolosova N."/>
            <person name="Cooper N."/>
            <person name="Cullis C."/>
            <person name="Jancsik S."/>
            <person name="Moore R."/>
            <person name="Mayo M."/>
            <person name="Wagner S."/>
            <person name="Holt R.A."/>
            <person name="Jones S.J.M."/>
            <person name="Marra M.A."/>
            <person name="Ritland C.E."/>
            <person name="Ritland K."/>
            <person name="Bohlmann J."/>
        </authorList>
    </citation>
    <scope>NUCLEOTIDE SEQUENCE</scope>
    <source>
        <tissue evidence="5">Bark</tissue>
    </source>
</reference>
<proteinExistence type="evidence at transcript level"/>
<feature type="compositionally biased region" description="Basic and acidic residues" evidence="3">
    <location>
        <begin position="43"/>
        <end position="64"/>
    </location>
</feature>
<name>B8LRC5_PICSI</name>
<dbReference type="EMBL" id="EF678448">
    <property type="protein sequence ID" value="ABR18205.1"/>
    <property type="molecule type" value="mRNA"/>
</dbReference>
<dbReference type="InterPro" id="IPR000504">
    <property type="entry name" value="RRM_dom"/>
</dbReference>
<protein>
    <recommendedName>
        <fullName evidence="4">RRM domain-containing protein</fullName>
    </recommendedName>
</protein>
<dbReference type="InterPro" id="IPR035979">
    <property type="entry name" value="RBD_domain_sf"/>
</dbReference>
<sequence>MGHRKRKQKAPEEPDNKKAAKLSSEDDGGNEEATTQKITVEVVPKKDEKQEVKKEDEDMKEPTKVEGNGSQSSGKKKKKKKKNANKGLNEPKKNETVDPNDGFVDDYVFTKEDAETLMETFSKDELAEILKLALKKHGDIVSEVANVASKDSAKRKLFVRGLGWHTKPETLNSVFSAYGEVEKADIVMDRNSGKSKGFGFVTFKSFAGVVAALKEPSKKIDDRMTVCNLSTGVSAPDSQQVHGRKIYVGGLPNDVDSAKLVKLFSQYGEIEEGPLGFDKKTGKSKGFAFFIYKSEKSANNALDEPMKTFDGATLTCKLAPPKNTKNKNGIPSVPSKNGTPSIPTPAQPLEGNMWAYSSPLGGFIPVGNLGSPLFQQAFSKQR</sequence>
<evidence type="ECO:0000256" key="2">
    <source>
        <dbReference type="PROSITE-ProRule" id="PRU00176"/>
    </source>
</evidence>
<dbReference type="AlphaFoldDB" id="B8LRC5"/>
<accession>B8LRC5</accession>
<feature type="compositionally biased region" description="Polar residues" evidence="3">
    <location>
        <begin position="326"/>
        <end position="341"/>
    </location>
</feature>